<evidence type="ECO:0000259" key="6">
    <source>
        <dbReference type="Pfam" id="PF25917"/>
    </source>
</evidence>
<keyword evidence="5" id="KW-1133">Transmembrane helix</keyword>
<dbReference type="Pfam" id="PF25917">
    <property type="entry name" value="BSH_RND"/>
    <property type="match status" value="1"/>
</dbReference>
<evidence type="ECO:0000313" key="9">
    <source>
        <dbReference type="Proteomes" id="UP000307790"/>
    </source>
</evidence>
<evidence type="ECO:0000259" key="7">
    <source>
        <dbReference type="Pfam" id="PF25967"/>
    </source>
</evidence>
<dbReference type="SUPFAM" id="SSF111369">
    <property type="entry name" value="HlyD-like secretion proteins"/>
    <property type="match status" value="1"/>
</dbReference>
<dbReference type="Gene3D" id="2.40.30.170">
    <property type="match status" value="1"/>
</dbReference>
<dbReference type="Gene3D" id="1.10.287.470">
    <property type="entry name" value="Helix hairpin bin"/>
    <property type="match status" value="1"/>
</dbReference>
<dbReference type="Gene3D" id="2.40.420.20">
    <property type="match status" value="1"/>
</dbReference>
<reference evidence="8 9" key="1">
    <citation type="submission" date="2019-05" db="EMBL/GenBank/DDBJ databases">
        <title>Genome sequences of Thalassotalea litorea 1K03283.</title>
        <authorList>
            <person name="Zhang D."/>
        </authorList>
    </citation>
    <scope>NUCLEOTIDE SEQUENCE [LARGE SCALE GENOMIC DNA]</scope>
    <source>
        <strain evidence="8 9">MCCC 1K03283</strain>
    </source>
</reference>
<dbReference type="PANTHER" id="PTHR30469">
    <property type="entry name" value="MULTIDRUG RESISTANCE PROTEIN MDTA"/>
    <property type="match status" value="1"/>
</dbReference>
<dbReference type="Pfam" id="PF25967">
    <property type="entry name" value="RND-MFP_C"/>
    <property type="match status" value="1"/>
</dbReference>
<gene>
    <name evidence="8" type="ORF">FE810_02465</name>
</gene>
<evidence type="ECO:0000256" key="5">
    <source>
        <dbReference type="SAM" id="Phobius"/>
    </source>
</evidence>
<dbReference type="Gene3D" id="2.40.50.100">
    <property type="match status" value="1"/>
</dbReference>
<evidence type="ECO:0000313" key="8">
    <source>
        <dbReference type="EMBL" id="TLU67167.1"/>
    </source>
</evidence>
<keyword evidence="3" id="KW-0813">Transport</keyword>
<dbReference type="PANTHER" id="PTHR30469:SF12">
    <property type="entry name" value="MULTIDRUG RESISTANCE PROTEIN MDTA"/>
    <property type="match status" value="1"/>
</dbReference>
<dbReference type="EMBL" id="VCBC01000003">
    <property type="protein sequence ID" value="TLU67167.1"/>
    <property type="molecule type" value="Genomic_DNA"/>
</dbReference>
<sequence length="397" mass="43042">MVKIKRIMLPIVILVMGVGAFVVLSSMRTPPEEKPQEDVVPIVAVKGVTLGSLSLDVSSYGVIQPKYETQLIAQVSGQIVKLSDTFVRGGFVEKGQLLAQIDPSDYEAALVDAEANLASATSALELEKAQGKVAEREWQRIKDTSPTELSLRKPQLAQEMARVKAAEAAVKRARRNLERTNIVAPYHALIAERNVGLGAVVGMGNPMGAVMSVDTGEIRLPVANNQLRFLKDQGVGSSVNLVSDQIGKSQNWQGEIVRSEGVIDSQSRMSYLVVEIKDPYGLLEEKTPLKFGTYVNATIDGLKVSEAAVVPRHLVQDKKVAIMNSNDELEYRSINILRQQGKSVVVNQGLQNGDRIITSALDYPLSGMKLALLLDEPAESIDVESDETATQVALGDN</sequence>
<keyword evidence="9" id="KW-1185">Reference proteome</keyword>
<feature type="domain" description="Multidrug resistance protein MdtA-like barrel-sandwich hybrid" evidence="6">
    <location>
        <begin position="72"/>
        <end position="210"/>
    </location>
</feature>
<dbReference type="InterPro" id="IPR006143">
    <property type="entry name" value="RND_pump_MFP"/>
</dbReference>
<dbReference type="InterPro" id="IPR058625">
    <property type="entry name" value="MdtA-like_BSH"/>
</dbReference>
<dbReference type="NCBIfam" id="TIGR01730">
    <property type="entry name" value="RND_mfp"/>
    <property type="match status" value="1"/>
</dbReference>
<comment type="subcellular location">
    <subcellularLocation>
        <location evidence="1">Cell envelope</location>
    </subcellularLocation>
</comment>
<keyword evidence="4" id="KW-0175">Coiled coil</keyword>
<dbReference type="AlphaFoldDB" id="A0A5R9ISY0"/>
<feature type="domain" description="Multidrug resistance protein MdtA-like C-terminal permuted SH3" evidence="7">
    <location>
        <begin position="317"/>
        <end position="362"/>
    </location>
</feature>
<accession>A0A5R9ISY0</accession>
<dbReference type="OrthoDB" id="5730196at2"/>
<feature type="transmembrane region" description="Helical" evidence="5">
    <location>
        <begin position="7"/>
        <end position="27"/>
    </location>
</feature>
<evidence type="ECO:0000256" key="3">
    <source>
        <dbReference type="ARBA" id="ARBA00022448"/>
    </source>
</evidence>
<dbReference type="InterPro" id="IPR058627">
    <property type="entry name" value="MdtA-like_C"/>
</dbReference>
<keyword evidence="5" id="KW-0472">Membrane</keyword>
<organism evidence="8 9">
    <name type="scientific">Thalassotalea litorea</name>
    <dbReference type="NCBI Taxonomy" id="2020715"/>
    <lineage>
        <taxon>Bacteria</taxon>
        <taxon>Pseudomonadati</taxon>
        <taxon>Pseudomonadota</taxon>
        <taxon>Gammaproteobacteria</taxon>
        <taxon>Alteromonadales</taxon>
        <taxon>Colwelliaceae</taxon>
        <taxon>Thalassotalea</taxon>
    </lineage>
</organism>
<evidence type="ECO:0000256" key="2">
    <source>
        <dbReference type="ARBA" id="ARBA00009477"/>
    </source>
</evidence>
<comment type="caution">
    <text evidence="8">The sequence shown here is derived from an EMBL/GenBank/DDBJ whole genome shotgun (WGS) entry which is preliminary data.</text>
</comment>
<protein>
    <submittedName>
        <fullName evidence="8">Efflux RND transporter periplasmic adaptor subunit</fullName>
    </submittedName>
</protein>
<proteinExistence type="inferred from homology"/>
<dbReference type="GO" id="GO:1990281">
    <property type="term" value="C:efflux pump complex"/>
    <property type="evidence" value="ECO:0007669"/>
    <property type="project" value="TreeGrafter"/>
</dbReference>
<comment type="similarity">
    <text evidence="2">Belongs to the membrane fusion protein (MFP) (TC 8.A.1) family.</text>
</comment>
<name>A0A5R9ISY0_9GAMM</name>
<evidence type="ECO:0000256" key="4">
    <source>
        <dbReference type="SAM" id="Coils"/>
    </source>
</evidence>
<evidence type="ECO:0000256" key="1">
    <source>
        <dbReference type="ARBA" id="ARBA00004196"/>
    </source>
</evidence>
<dbReference type="GO" id="GO:0015562">
    <property type="term" value="F:efflux transmembrane transporter activity"/>
    <property type="evidence" value="ECO:0007669"/>
    <property type="project" value="TreeGrafter"/>
</dbReference>
<dbReference type="Proteomes" id="UP000307790">
    <property type="component" value="Unassembled WGS sequence"/>
</dbReference>
<feature type="coiled-coil region" evidence="4">
    <location>
        <begin position="156"/>
        <end position="183"/>
    </location>
</feature>
<keyword evidence="5" id="KW-0812">Transmembrane</keyword>